<dbReference type="EnsemblMetazoa" id="ACUA019277-RA">
    <property type="protein sequence ID" value="ACUA019277-PA"/>
    <property type="gene ID" value="ACUA019277"/>
</dbReference>
<proteinExistence type="predicted"/>
<sequence>MNVKKLSDLGFEMRTVPRGRLLSNDKETTLAQYIIGAVRMMFRFPICLRLILDLARILGMEIECKIFFAPSIVSRAFFAYGGGQLSVCMVVVYYIVTLVHVSFVHHSSACHFSYEPINQKSVEG</sequence>
<reference evidence="2" key="2">
    <citation type="submission" date="2020-05" db="UniProtKB">
        <authorList>
            <consortium name="EnsemblMetazoa"/>
        </authorList>
    </citation>
    <scope>IDENTIFICATION</scope>
    <source>
        <strain evidence="2">A-37</strain>
    </source>
</reference>
<keyword evidence="1" id="KW-1133">Transmembrane helix</keyword>
<keyword evidence="3" id="KW-1185">Reference proteome</keyword>
<keyword evidence="1" id="KW-0812">Transmembrane</keyword>
<organism evidence="2 3">
    <name type="scientific">Anopheles culicifacies</name>
    <dbReference type="NCBI Taxonomy" id="139723"/>
    <lineage>
        <taxon>Eukaryota</taxon>
        <taxon>Metazoa</taxon>
        <taxon>Ecdysozoa</taxon>
        <taxon>Arthropoda</taxon>
        <taxon>Hexapoda</taxon>
        <taxon>Insecta</taxon>
        <taxon>Pterygota</taxon>
        <taxon>Neoptera</taxon>
        <taxon>Endopterygota</taxon>
        <taxon>Diptera</taxon>
        <taxon>Nematocera</taxon>
        <taxon>Culicoidea</taxon>
        <taxon>Culicidae</taxon>
        <taxon>Anophelinae</taxon>
        <taxon>Anopheles</taxon>
        <taxon>culicifacies species complex</taxon>
    </lineage>
</organism>
<protein>
    <submittedName>
        <fullName evidence="2">Uncharacterized protein</fullName>
    </submittedName>
</protein>
<evidence type="ECO:0000313" key="2">
    <source>
        <dbReference type="EnsemblMetazoa" id="ACUA019277-PA"/>
    </source>
</evidence>
<accession>A0A182MIT0</accession>
<feature type="transmembrane region" description="Helical" evidence="1">
    <location>
        <begin position="72"/>
        <end position="96"/>
    </location>
</feature>
<dbReference type="Proteomes" id="UP000075883">
    <property type="component" value="Unassembled WGS sequence"/>
</dbReference>
<name>A0A182MIT0_9DIPT</name>
<dbReference type="AlphaFoldDB" id="A0A182MIT0"/>
<evidence type="ECO:0000256" key="1">
    <source>
        <dbReference type="SAM" id="Phobius"/>
    </source>
</evidence>
<reference evidence="3" key="1">
    <citation type="submission" date="2013-09" db="EMBL/GenBank/DDBJ databases">
        <title>The Genome Sequence of Anopheles culicifacies species A.</title>
        <authorList>
            <consortium name="The Broad Institute Genomics Platform"/>
            <person name="Neafsey D.E."/>
            <person name="Besansky N."/>
            <person name="Howell P."/>
            <person name="Walton C."/>
            <person name="Young S.K."/>
            <person name="Zeng Q."/>
            <person name="Gargeya S."/>
            <person name="Fitzgerald M."/>
            <person name="Haas B."/>
            <person name="Abouelleil A."/>
            <person name="Allen A.W."/>
            <person name="Alvarado L."/>
            <person name="Arachchi H.M."/>
            <person name="Berlin A.M."/>
            <person name="Chapman S.B."/>
            <person name="Gainer-Dewar J."/>
            <person name="Goldberg J."/>
            <person name="Griggs A."/>
            <person name="Gujja S."/>
            <person name="Hansen M."/>
            <person name="Howarth C."/>
            <person name="Imamovic A."/>
            <person name="Ireland A."/>
            <person name="Larimer J."/>
            <person name="McCowan C."/>
            <person name="Murphy C."/>
            <person name="Pearson M."/>
            <person name="Poon T.W."/>
            <person name="Priest M."/>
            <person name="Roberts A."/>
            <person name="Saif S."/>
            <person name="Shea T."/>
            <person name="Sisk P."/>
            <person name="Sykes S."/>
            <person name="Wortman J."/>
            <person name="Nusbaum C."/>
            <person name="Birren B."/>
        </authorList>
    </citation>
    <scope>NUCLEOTIDE SEQUENCE [LARGE SCALE GENOMIC DNA]</scope>
    <source>
        <strain evidence="3">A-37</strain>
    </source>
</reference>
<dbReference type="VEuPathDB" id="VectorBase:ACUA019277"/>
<keyword evidence="1" id="KW-0472">Membrane</keyword>
<evidence type="ECO:0000313" key="3">
    <source>
        <dbReference type="Proteomes" id="UP000075883"/>
    </source>
</evidence>
<dbReference type="EMBL" id="AXCM01017378">
    <property type="status" value="NOT_ANNOTATED_CDS"/>
    <property type="molecule type" value="Genomic_DNA"/>
</dbReference>